<dbReference type="Proteomes" id="UP000239800">
    <property type="component" value="Unassembled WGS sequence"/>
</dbReference>
<evidence type="ECO:0000313" key="4">
    <source>
        <dbReference type="Proteomes" id="UP000239800"/>
    </source>
</evidence>
<protein>
    <submittedName>
        <fullName evidence="3">Response regulator</fullName>
    </submittedName>
</protein>
<organism evidence="3 4">
    <name type="scientific">Aureitalea marina</name>
    <dbReference type="NCBI Taxonomy" id="930804"/>
    <lineage>
        <taxon>Bacteria</taxon>
        <taxon>Pseudomonadati</taxon>
        <taxon>Bacteroidota</taxon>
        <taxon>Flavobacteriia</taxon>
        <taxon>Flavobacteriales</taxon>
        <taxon>Flavobacteriaceae</taxon>
        <taxon>Aureitalea</taxon>
    </lineage>
</organism>
<evidence type="ECO:0000313" key="3">
    <source>
        <dbReference type="EMBL" id="PQB03484.1"/>
    </source>
</evidence>
<dbReference type="InterPro" id="IPR001789">
    <property type="entry name" value="Sig_transdc_resp-reg_receiver"/>
</dbReference>
<sequence length="134" mass="15599">MRVLLIEDDLIEKMKFEKTMKGHDSGHAMVSVKNGEEAIEFLAQNKELPDLIFLDLNMPKMNGLEFLQILREHKSWCYLPTVILTTSMNTKDLKKAYELGVSGYIIKPLKFEEYVDRIEKALSYWSINELIKSN</sequence>
<dbReference type="Pfam" id="PF00072">
    <property type="entry name" value="Response_reg"/>
    <property type="match status" value="1"/>
</dbReference>
<dbReference type="CDD" id="cd17557">
    <property type="entry name" value="REC_Rcp-like"/>
    <property type="match status" value="1"/>
</dbReference>
<evidence type="ECO:0000256" key="1">
    <source>
        <dbReference type="PROSITE-ProRule" id="PRU00169"/>
    </source>
</evidence>
<keyword evidence="4" id="KW-1185">Reference proteome</keyword>
<dbReference type="Gene3D" id="3.40.50.2300">
    <property type="match status" value="1"/>
</dbReference>
<feature type="modified residue" description="4-aspartylphosphate" evidence="1">
    <location>
        <position position="55"/>
    </location>
</feature>
<dbReference type="GO" id="GO:0000160">
    <property type="term" value="P:phosphorelay signal transduction system"/>
    <property type="evidence" value="ECO:0007669"/>
    <property type="project" value="InterPro"/>
</dbReference>
<comment type="caution">
    <text evidence="3">The sequence shown here is derived from an EMBL/GenBank/DDBJ whole genome shotgun (WGS) entry which is preliminary data.</text>
</comment>
<proteinExistence type="predicted"/>
<dbReference type="InterPro" id="IPR052893">
    <property type="entry name" value="TCS_response_regulator"/>
</dbReference>
<dbReference type="EMBL" id="MQUB01000001">
    <property type="protein sequence ID" value="PQB03484.1"/>
    <property type="molecule type" value="Genomic_DNA"/>
</dbReference>
<keyword evidence="1" id="KW-0597">Phosphoprotein</keyword>
<evidence type="ECO:0000259" key="2">
    <source>
        <dbReference type="PROSITE" id="PS50110"/>
    </source>
</evidence>
<dbReference type="PANTHER" id="PTHR44520">
    <property type="entry name" value="RESPONSE REGULATOR RCP1-RELATED"/>
    <property type="match status" value="1"/>
</dbReference>
<dbReference type="SMART" id="SM00448">
    <property type="entry name" value="REC"/>
    <property type="match status" value="1"/>
</dbReference>
<dbReference type="SUPFAM" id="SSF52172">
    <property type="entry name" value="CheY-like"/>
    <property type="match status" value="1"/>
</dbReference>
<dbReference type="OrthoDB" id="7631574at2"/>
<gene>
    <name evidence="3" type="ORF">BST85_00180</name>
</gene>
<dbReference type="AlphaFoldDB" id="A0A2S7KLH1"/>
<feature type="domain" description="Response regulatory" evidence="2">
    <location>
        <begin position="2"/>
        <end position="122"/>
    </location>
</feature>
<reference evidence="3 4" key="1">
    <citation type="submission" date="2016-11" db="EMBL/GenBank/DDBJ databases">
        <title>Trade-off between light-utilization and light-protection in marine flavobacteria.</title>
        <authorList>
            <person name="Kumagai Y."/>
        </authorList>
    </citation>
    <scope>NUCLEOTIDE SEQUENCE [LARGE SCALE GENOMIC DNA]</scope>
    <source>
        <strain evidence="3 4">NBRC 107741</strain>
    </source>
</reference>
<dbReference type="RefSeq" id="WP_104811408.1">
    <property type="nucleotide sequence ID" value="NZ_MQUB01000001.1"/>
</dbReference>
<accession>A0A2S7KLH1</accession>
<name>A0A2S7KLH1_9FLAO</name>
<dbReference type="PANTHER" id="PTHR44520:SF2">
    <property type="entry name" value="RESPONSE REGULATOR RCP1"/>
    <property type="match status" value="1"/>
</dbReference>
<dbReference type="InterPro" id="IPR011006">
    <property type="entry name" value="CheY-like_superfamily"/>
</dbReference>
<dbReference type="PROSITE" id="PS50110">
    <property type="entry name" value="RESPONSE_REGULATORY"/>
    <property type="match status" value="1"/>
</dbReference>